<evidence type="ECO:0000313" key="2">
    <source>
        <dbReference type="EMBL" id="MBA8804169.1"/>
    </source>
</evidence>
<comment type="caution">
    <text evidence="2">The sequence shown here is derived from an EMBL/GenBank/DDBJ whole genome shotgun (WGS) entry which is preliminary data.</text>
</comment>
<organism evidence="2 3">
    <name type="scientific">Nocardioides ginsengisegetis</name>
    <dbReference type="NCBI Taxonomy" id="661491"/>
    <lineage>
        <taxon>Bacteria</taxon>
        <taxon>Bacillati</taxon>
        <taxon>Actinomycetota</taxon>
        <taxon>Actinomycetes</taxon>
        <taxon>Propionibacteriales</taxon>
        <taxon>Nocardioidaceae</taxon>
        <taxon>Nocardioides</taxon>
    </lineage>
</organism>
<evidence type="ECO:0000256" key="1">
    <source>
        <dbReference type="SAM" id="MobiDB-lite"/>
    </source>
</evidence>
<proteinExistence type="predicted"/>
<reference evidence="2 3" key="1">
    <citation type="submission" date="2020-07" db="EMBL/GenBank/DDBJ databases">
        <title>Sequencing the genomes of 1000 actinobacteria strains.</title>
        <authorList>
            <person name="Klenk H.-P."/>
        </authorList>
    </citation>
    <scope>NUCLEOTIDE SEQUENCE [LARGE SCALE GENOMIC DNA]</scope>
    <source>
        <strain evidence="2 3">DSM 21349</strain>
    </source>
</reference>
<name>A0A7W3J0Y7_9ACTN</name>
<accession>A0A7W3J0Y7</accession>
<dbReference type="EMBL" id="JACGXA010000001">
    <property type="protein sequence ID" value="MBA8804169.1"/>
    <property type="molecule type" value="Genomic_DNA"/>
</dbReference>
<sequence length="25" mass="2732">MFGADTGDDTSNDVDIHHYHPSGRS</sequence>
<gene>
    <name evidence="2" type="ORF">FB382_002460</name>
</gene>
<dbReference type="AlphaFoldDB" id="A0A7W3J0Y7"/>
<evidence type="ECO:0000313" key="3">
    <source>
        <dbReference type="Proteomes" id="UP000580910"/>
    </source>
</evidence>
<feature type="compositionally biased region" description="Acidic residues" evidence="1">
    <location>
        <begin position="1"/>
        <end position="12"/>
    </location>
</feature>
<protein>
    <submittedName>
        <fullName evidence="2">Uncharacterized protein</fullName>
    </submittedName>
</protein>
<dbReference type="Proteomes" id="UP000580910">
    <property type="component" value="Unassembled WGS sequence"/>
</dbReference>
<feature type="region of interest" description="Disordered" evidence="1">
    <location>
        <begin position="1"/>
        <end position="25"/>
    </location>
</feature>
<keyword evidence="3" id="KW-1185">Reference proteome</keyword>